<dbReference type="EMBL" id="JBJIAA010000009">
    <property type="protein sequence ID" value="MFL0251159.1"/>
    <property type="molecule type" value="Genomic_DNA"/>
</dbReference>
<name>A0ABW8TJN0_9CLOT</name>
<sequence length="107" mass="12618">MLNDNDINRIVNRIVTNINPNKIILFGSYAYGKPNEDSDLDLLIIKDMLMEKHKRGREIRKFLRGMKIPIDLLIYTNSEIEVLKNHKSTFISEILENGRVLYNKHNY</sequence>
<dbReference type="Gene3D" id="3.30.460.10">
    <property type="entry name" value="Beta Polymerase, domain 2"/>
    <property type="match status" value="1"/>
</dbReference>
<protein>
    <submittedName>
        <fullName evidence="2">Nucleotidyltransferase domain-containing protein</fullName>
    </submittedName>
</protein>
<dbReference type="InterPro" id="IPR041633">
    <property type="entry name" value="Polbeta"/>
</dbReference>
<dbReference type="InterPro" id="IPR043519">
    <property type="entry name" value="NT_sf"/>
</dbReference>
<gene>
    <name evidence="2" type="ORF">ACJDT4_12050</name>
</gene>
<organism evidence="2 3">
    <name type="scientific">Clostridium neuense</name>
    <dbReference type="NCBI Taxonomy" id="1728934"/>
    <lineage>
        <taxon>Bacteria</taxon>
        <taxon>Bacillati</taxon>
        <taxon>Bacillota</taxon>
        <taxon>Clostridia</taxon>
        <taxon>Eubacteriales</taxon>
        <taxon>Clostridiaceae</taxon>
        <taxon>Clostridium</taxon>
    </lineage>
</organism>
<evidence type="ECO:0000259" key="1">
    <source>
        <dbReference type="Pfam" id="PF18765"/>
    </source>
</evidence>
<dbReference type="CDD" id="cd05403">
    <property type="entry name" value="NT_KNTase_like"/>
    <property type="match status" value="1"/>
</dbReference>
<dbReference type="Pfam" id="PF18765">
    <property type="entry name" value="Polbeta"/>
    <property type="match status" value="1"/>
</dbReference>
<evidence type="ECO:0000313" key="2">
    <source>
        <dbReference type="EMBL" id="MFL0251159.1"/>
    </source>
</evidence>
<proteinExistence type="predicted"/>
<feature type="domain" description="Polymerase beta nucleotidyltransferase" evidence="1">
    <location>
        <begin position="9"/>
        <end position="105"/>
    </location>
</feature>
<reference evidence="2 3" key="1">
    <citation type="submission" date="2024-11" db="EMBL/GenBank/DDBJ databases">
        <authorList>
            <person name="Heng Y.C."/>
            <person name="Lim A.C.H."/>
            <person name="Lee J.K.Y."/>
            <person name="Kittelmann S."/>
        </authorList>
    </citation>
    <scope>NUCLEOTIDE SEQUENCE [LARGE SCALE GENOMIC DNA]</scope>
    <source>
        <strain evidence="2 3">WILCCON 0114</strain>
    </source>
</reference>
<dbReference type="PANTHER" id="PTHR43449:SF3">
    <property type="entry name" value="POLYMERASE NUCLEOTIDYL TRANSFERASE DOMAIN-CONTAINING PROTEIN"/>
    <property type="match status" value="1"/>
</dbReference>
<comment type="caution">
    <text evidence="2">The sequence shown here is derived from an EMBL/GenBank/DDBJ whole genome shotgun (WGS) entry which is preliminary data.</text>
</comment>
<accession>A0ABW8TJN0</accession>
<keyword evidence="3" id="KW-1185">Reference proteome</keyword>
<dbReference type="SUPFAM" id="SSF81301">
    <property type="entry name" value="Nucleotidyltransferase"/>
    <property type="match status" value="1"/>
</dbReference>
<dbReference type="PANTHER" id="PTHR43449">
    <property type="entry name" value="NUCLEOTIDYLTRANSFERASE"/>
    <property type="match status" value="1"/>
</dbReference>
<dbReference type="Proteomes" id="UP001623592">
    <property type="component" value="Unassembled WGS sequence"/>
</dbReference>
<evidence type="ECO:0000313" key="3">
    <source>
        <dbReference type="Proteomes" id="UP001623592"/>
    </source>
</evidence>
<dbReference type="RefSeq" id="WP_406787815.1">
    <property type="nucleotide sequence ID" value="NZ_JBJIAA010000009.1"/>
</dbReference>